<evidence type="ECO:0000256" key="2">
    <source>
        <dbReference type="SAM" id="MobiDB-lite"/>
    </source>
</evidence>
<dbReference type="EMBL" id="HE573026">
    <property type="protein sequence ID" value="CCC51171.1"/>
    <property type="molecule type" value="Genomic_DNA"/>
</dbReference>
<dbReference type="Gene3D" id="3.30.420.10">
    <property type="entry name" value="Ribonuclease H-like superfamily/Ribonuclease H"/>
    <property type="match status" value="1"/>
</dbReference>
<dbReference type="SUPFAM" id="SSF53098">
    <property type="entry name" value="Ribonuclease H-like"/>
    <property type="match status" value="1"/>
</dbReference>
<dbReference type="GO" id="GO:0003677">
    <property type="term" value="F:DNA binding"/>
    <property type="evidence" value="ECO:0007669"/>
    <property type="project" value="UniProtKB-KW"/>
</dbReference>
<accession>G0U5M0</accession>
<feature type="region of interest" description="Disordered" evidence="2">
    <location>
        <begin position="669"/>
        <end position="716"/>
    </location>
</feature>
<feature type="domain" description="Piwi" evidence="3">
    <location>
        <begin position="767"/>
        <end position="1077"/>
    </location>
</feature>
<proteinExistence type="predicted"/>
<reference evidence="4" key="1">
    <citation type="journal article" date="2012" name="Proc. Natl. Acad. Sci. U.S.A.">
        <title>Antigenic diversity is generated by distinct evolutionary mechanisms in African trypanosome species.</title>
        <authorList>
            <person name="Jackson A.P."/>
            <person name="Berry A."/>
            <person name="Aslett M."/>
            <person name="Allison H.C."/>
            <person name="Burton P."/>
            <person name="Vavrova-Anderson J."/>
            <person name="Brown R."/>
            <person name="Browne H."/>
            <person name="Corton N."/>
            <person name="Hauser H."/>
            <person name="Gamble J."/>
            <person name="Gilderthorp R."/>
            <person name="Marcello L."/>
            <person name="McQuillan J."/>
            <person name="Otto T.D."/>
            <person name="Quail M.A."/>
            <person name="Sanders M.J."/>
            <person name="van Tonder A."/>
            <person name="Ginger M.L."/>
            <person name="Field M.C."/>
            <person name="Barry J.D."/>
            <person name="Hertz-Fowler C."/>
            <person name="Berriman M."/>
        </authorList>
    </citation>
    <scope>NUCLEOTIDE SEQUENCE</scope>
    <source>
        <strain evidence="4">Y486</strain>
    </source>
</reference>
<feature type="compositionally biased region" description="Basic and acidic residues" evidence="2">
    <location>
        <begin position="478"/>
        <end position="488"/>
    </location>
</feature>
<dbReference type="InterPro" id="IPR003165">
    <property type="entry name" value="Piwi"/>
</dbReference>
<dbReference type="InterPro" id="IPR051231">
    <property type="entry name" value="SOSS-B"/>
</dbReference>
<dbReference type="PANTHER" id="PTHR13356:SF0">
    <property type="entry name" value="SOSS COMPLEX SUBUNIT B HOMOLOG"/>
    <property type="match status" value="1"/>
</dbReference>
<dbReference type="Gene3D" id="2.40.50.140">
    <property type="entry name" value="Nucleic acid-binding proteins"/>
    <property type="match status" value="1"/>
</dbReference>
<evidence type="ECO:0000259" key="3">
    <source>
        <dbReference type="SMART" id="SM00950"/>
    </source>
</evidence>
<dbReference type="GO" id="GO:0044818">
    <property type="term" value="P:mitotic G2/M transition checkpoint"/>
    <property type="evidence" value="ECO:0007669"/>
    <property type="project" value="TreeGrafter"/>
</dbReference>
<feature type="region of interest" description="Disordered" evidence="2">
    <location>
        <begin position="422"/>
        <end position="489"/>
    </location>
</feature>
<feature type="compositionally biased region" description="Polar residues" evidence="2">
    <location>
        <begin position="425"/>
        <end position="449"/>
    </location>
</feature>
<dbReference type="SUPFAM" id="SSF50249">
    <property type="entry name" value="Nucleic acid-binding proteins"/>
    <property type="match status" value="1"/>
</dbReference>
<dbReference type="InterPro" id="IPR012340">
    <property type="entry name" value="NA-bd_OB-fold"/>
</dbReference>
<dbReference type="SMART" id="SM00950">
    <property type="entry name" value="Piwi"/>
    <property type="match status" value="1"/>
</dbReference>
<dbReference type="GO" id="GO:0010212">
    <property type="term" value="P:response to ionizing radiation"/>
    <property type="evidence" value="ECO:0007669"/>
    <property type="project" value="TreeGrafter"/>
</dbReference>
<evidence type="ECO:0000313" key="4">
    <source>
        <dbReference type="EMBL" id="CCC51171.1"/>
    </source>
</evidence>
<dbReference type="GO" id="GO:0000724">
    <property type="term" value="P:double-strand break repair via homologous recombination"/>
    <property type="evidence" value="ECO:0007669"/>
    <property type="project" value="TreeGrafter"/>
</dbReference>
<protein>
    <submittedName>
        <fullName evidence="4">Piwi-like protein 1</fullName>
    </submittedName>
</protein>
<dbReference type="InterPro" id="IPR036397">
    <property type="entry name" value="RNaseH_sf"/>
</dbReference>
<keyword evidence="1" id="KW-0238">DNA-binding</keyword>
<dbReference type="GO" id="GO:0070876">
    <property type="term" value="C:SOSS complex"/>
    <property type="evidence" value="ECO:0007669"/>
    <property type="project" value="TreeGrafter"/>
</dbReference>
<evidence type="ECO:0000256" key="1">
    <source>
        <dbReference type="ARBA" id="ARBA00023125"/>
    </source>
</evidence>
<name>G0U5M0_TRYVY</name>
<gene>
    <name evidence="4" type="ORF">TVY486_1002240</name>
</gene>
<dbReference type="InterPro" id="IPR012337">
    <property type="entry name" value="RNaseH-like_sf"/>
</dbReference>
<dbReference type="AlphaFoldDB" id="G0U5M0"/>
<feature type="region of interest" description="Disordered" evidence="2">
    <location>
        <begin position="119"/>
        <end position="158"/>
    </location>
</feature>
<dbReference type="PANTHER" id="PTHR13356">
    <property type="entry name" value="OB FOLD NUCLEIC ACID BINDING PROTEIN-RELATED"/>
    <property type="match status" value="1"/>
</dbReference>
<dbReference type="Pfam" id="PF02171">
    <property type="entry name" value="Piwi"/>
    <property type="match status" value="1"/>
</dbReference>
<organism evidence="4">
    <name type="scientific">Trypanosoma vivax (strain Y486)</name>
    <dbReference type="NCBI Taxonomy" id="1055687"/>
    <lineage>
        <taxon>Eukaryota</taxon>
        <taxon>Discoba</taxon>
        <taxon>Euglenozoa</taxon>
        <taxon>Kinetoplastea</taxon>
        <taxon>Metakinetoplastina</taxon>
        <taxon>Trypanosomatida</taxon>
        <taxon>Trypanosomatidae</taxon>
        <taxon>Trypanosoma</taxon>
        <taxon>Duttonella</taxon>
    </lineage>
</organism>
<sequence>MRRTILCAAPVALKPVSTAKVPTATRSHVGVYRPLAKIKKNNDVAATHSFWCCEARKVELPEVQRAHANERFQDKKTRFAVRQRMREDGVVSNLFPLTVPSGVWLYVYEINATQCVLSPGMPPKAAKRSTTTRGKGPARRRQKGENGKGANAEGQRVRRVDPTRAWRAVQRYLQRSVPNTPPLVNVQRKVYSTAPLPVNALELPKEFWDMGWVGCKLRFEGKVLFSELEGREIQEMVNRIVLCSLRNTGSRMTPVAHNFDRLRIKRESFVHIGDAFSVEGIRVFKGTVVRAVFVDAVTGQEGLSRLTPSNDSEARPPPAPPQTAELMTLSAGENITKPLRFIVKEFVREFGYKEARVYSYRIADSSGVIFASLWRAASAATLQVGAVYEITGYRVRIVDVKKGTRLVEMTVGTTSIIPVELTPSEGESASTSNTASAPEALTNTTTCPTRNVGRHDRVRSAEAHKGNTEDADNSTKTGDVDASARGDDESPLVSTRLVLKIDTRCTVASEISVWDDVKRQFGSGPYDSSTEERITQALKRMPVILSTSLRHSVIHLVRFKISRDEVKLESSLTQPQVQRAIEPDQPYAVLSDYSVVPLQALHCCFDARERSWQTAIVPACSFLPTQRMDLLELFRSKIEVGLQKWGLTLARQPLGSRALSLLPAPQKVSSYTKGSEKDARQAAFSQKARRHPPPPSSPTTVAVVGITSSHTDEERKRRVMQTTQALAKYFHASNTTTVTNTEEAMQFLLQQLAVSATGDCVLRDPNTVAVFITDERESQQAWRLKVECLTHGILPLLMPSGRAAKQQQLLSENTRIRLRTMFETNPVRGIDLAREVPSIAGRRVLVVGVDACHTRSFSTGCLVGVLCTPERNHLLPFFWKHETRGQEVGLVTEHFELLLQRSIDLYDGVDEVVVFQDGDIFSEASRMQPLIPAGCGFTFMCLHKRSNVRFLHSLETQNGAAAGGGTKANFVASTPNNRTRAGNVVKGAIVQDLTLVNTAATADSVHSSFYLQNHDCNMSTARAVYYTVHHTSPTLSVSDVQQLSYALAHVHSPMATKLPMPTRCAHRLASMAERLMDAAPQFEYTMIPTPLCERLWFF</sequence>
<feature type="compositionally biased region" description="Basic and acidic residues" evidence="2">
    <location>
        <begin position="453"/>
        <end position="468"/>
    </location>
</feature>